<sequence length="202" mass="22163">MIQIQGAINRAAQASLPVYKTTPVAALLRETKWGPVTAWLEEFNDRAVGRTEGLDKYKEWVESSEIGWKYGGGVLHYRGPYTEIASGKISLWRTVQIYDAELIGATEGLKAATNHILLKFATNVAVCLDNEEAAIRLHTGNLTPSNCKLNRLLIPVASSGTVIVKWNPGHAGISGNERVDYLAKIAYNEPTLRIKASISRAM</sequence>
<dbReference type="CDD" id="cd09276">
    <property type="entry name" value="Rnase_HI_RT_non_LTR"/>
    <property type="match status" value="1"/>
</dbReference>
<dbReference type="EMBL" id="PEDP01002583">
    <property type="protein sequence ID" value="POS82574.1"/>
    <property type="molecule type" value="Genomic_DNA"/>
</dbReference>
<proteinExistence type="predicted"/>
<dbReference type="Proteomes" id="UP000237438">
    <property type="component" value="Unassembled WGS sequence"/>
</dbReference>
<feature type="non-terminal residue" evidence="1">
    <location>
        <position position="202"/>
    </location>
</feature>
<comment type="caution">
    <text evidence="1">The sequence shown here is derived from an EMBL/GenBank/DDBJ whole genome shotgun (WGS) entry which is preliminary data.</text>
</comment>
<dbReference type="InterPro" id="IPR012337">
    <property type="entry name" value="RNaseH-like_sf"/>
</dbReference>
<dbReference type="Gene3D" id="3.30.420.10">
    <property type="entry name" value="Ribonuclease H-like superfamily/Ribonuclease H"/>
    <property type="match status" value="1"/>
</dbReference>
<reference evidence="1 2" key="1">
    <citation type="submission" date="2017-10" db="EMBL/GenBank/DDBJ databases">
        <title>Development of genomic resources for the powdery mildew, Erysiphe pulchra.</title>
        <authorList>
            <person name="Wadl P.A."/>
            <person name="Mack B.M."/>
            <person name="Moore G."/>
            <person name="Beltz S.B."/>
        </authorList>
    </citation>
    <scope>NUCLEOTIDE SEQUENCE [LARGE SCALE GENOMIC DNA]</scope>
    <source>
        <strain evidence="1">Cflorida</strain>
    </source>
</reference>
<dbReference type="AlphaFoldDB" id="A0A2S4PKK8"/>
<organism evidence="1 2">
    <name type="scientific">Erysiphe pulchra</name>
    <dbReference type="NCBI Taxonomy" id="225359"/>
    <lineage>
        <taxon>Eukaryota</taxon>
        <taxon>Fungi</taxon>
        <taxon>Dikarya</taxon>
        <taxon>Ascomycota</taxon>
        <taxon>Pezizomycotina</taxon>
        <taxon>Leotiomycetes</taxon>
        <taxon>Erysiphales</taxon>
        <taxon>Erysiphaceae</taxon>
        <taxon>Erysiphe</taxon>
    </lineage>
</organism>
<dbReference type="OrthoDB" id="5077812at2759"/>
<protein>
    <submittedName>
        <fullName evidence="1">Uncharacterized protein</fullName>
    </submittedName>
</protein>
<evidence type="ECO:0000313" key="1">
    <source>
        <dbReference type="EMBL" id="POS82574.1"/>
    </source>
</evidence>
<gene>
    <name evidence="1" type="ORF">EPUL_004059</name>
</gene>
<keyword evidence="2" id="KW-1185">Reference proteome</keyword>
<dbReference type="GO" id="GO:0003676">
    <property type="term" value="F:nucleic acid binding"/>
    <property type="evidence" value="ECO:0007669"/>
    <property type="project" value="InterPro"/>
</dbReference>
<evidence type="ECO:0000313" key="2">
    <source>
        <dbReference type="Proteomes" id="UP000237438"/>
    </source>
</evidence>
<name>A0A2S4PKK8_9PEZI</name>
<accession>A0A2S4PKK8</accession>
<dbReference type="InterPro" id="IPR036397">
    <property type="entry name" value="RNaseH_sf"/>
</dbReference>
<dbReference type="SUPFAM" id="SSF53098">
    <property type="entry name" value="Ribonuclease H-like"/>
    <property type="match status" value="1"/>
</dbReference>